<protein>
    <submittedName>
        <fullName evidence="1">Uncharacterized protein</fullName>
    </submittedName>
</protein>
<name>A0A927U809_9FIRM</name>
<evidence type="ECO:0000313" key="1">
    <source>
        <dbReference type="EMBL" id="MBE5919989.1"/>
    </source>
</evidence>
<gene>
    <name evidence="1" type="ORF">E7272_09115</name>
</gene>
<dbReference type="Proteomes" id="UP000766246">
    <property type="component" value="Unassembled WGS sequence"/>
</dbReference>
<accession>A0A927U809</accession>
<evidence type="ECO:0000313" key="2">
    <source>
        <dbReference type="Proteomes" id="UP000766246"/>
    </source>
</evidence>
<reference evidence="1" key="1">
    <citation type="submission" date="2019-04" db="EMBL/GenBank/DDBJ databases">
        <title>Evolution of Biomass-Degrading Anaerobic Consortia Revealed by Metagenomics.</title>
        <authorList>
            <person name="Peng X."/>
        </authorList>
    </citation>
    <scope>NUCLEOTIDE SEQUENCE</scope>
    <source>
        <strain evidence="1">SIG311</strain>
    </source>
</reference>
<dbReference type="EMBL" id="SVER01000021">
    <property type="protein sequence ID" value="MBE5919989.1"/>
    <property type="molecule type" value="Genomic_DNA"/>
</dbReference>
<proteinExistence type="predicted"/>
<comment type="caution">
    <text evidence="1">The sequence shown here is derived from an EMBL/GenBank/DDBJ whole genome shotgun (WGS) entry which is preliminary data.</text>
</comment>
<sequence>MQSERIKLDDFQESFEIVKQVAEQYEEKAKINGKDALRFSLLAEESIRLVSSIMTEKDPIEIWFEGNRRISHICIKTETDIDENKREEFLSISSAGKNSADRTFIDDFREFIIRPKKPRWSLAEYEAEMMRKRAEDKYSEEAWGNLERSVLANLADDIAVGVKNDNLLIIVTKDFSNSLKTVGSTRPLAYSSQIFLASNEDALEKAYTKVDKCAEELKLKNKDTLRVKLLLEETIGMFEEMTDAFTALLWVEKYKNQCAVKLIGNTKIDAETKVDLLSVSSTGNNSLARGFMGKIKDIIETSILNYESVMKLNQQYNGIPVNYAGLGVYSDIGLATNPVAFSGMVWSMNDYKQSLEEGKASNEGMLAAWDELEKSIVANIADDVIVGVDKDKVQITMIYKLKEE</sequence>
<dbReference type="AlphaFoldDB" id="A0A927U809"/>
<organism evidence="1 2">
    <name type="scientific">Pseudobutyrivibrio ruminis</name>
    <dbReference type="NCBI Taxonomy" id="46206"/>
    <lineage>
        <taxon>Bacteria</taxon>
        <taxon>Bacillati</taxon>
        <taxon>Bacillota</taxon>
        <taxon>Clostridia</taxon>
        <taxon>Lachnospirales</taxon>
        <taxon>Lachnospiraceae</taxon>
        <taxon>Pseudobutyrivibrio</taxon>
    </lineage>
</organism>